<evidence type="ECO:0000256" key="1">
    <source>
        <dbReference type="SAM" id="Coils"/>
    </source>
</evidence>
<gene>
    <name evidence="2" type="ORF">ALEPTO_LOCUS7627</name>
</gene>
<comment type="caution">
    <text evidence="2">The sequence shown here is derived from an EMBL/GenBank/DDBJ whole genome shotgun (WGS) entry which is preliminary data.</text>
</comment>
<evidence type="ECO:0000313" key="3">
    <source>
        <dbReference type="Proteomes" id="UP000789508"/>
    </source>
</evidence>
<dbReference type="Gene3D" id="1.20.5.340">
    <property type="match status" value="1"/>
</dbReference>
<reference evidence="2" key="1">
    <citation type="submission" date="2021-06" db="EMBL/GenBank/DDBJ databases">
        <authorList>
            <person name="Kallberg Y."/>
            <person name="Tangrot J."/>
            <person name="Rosling A."/>
        </authorList>
    </citation>
    <scope>NUCLEOTIDE SEQUENCE</scope>
    <source>
        <strain evidence="2">FL130A</strain>
    </source>
</reference>
<evidence type="ECO:0000313" key="2">
    <source>
        <dbReference type="EMBL" id="CAG8589339.1"/>
    </source>
</evidence>
<keyword evidence="3" id="KW-1185">Reference proteome</keyword>
<dbReference type="OrthoDB" id="2448367at2759"/>
<dbReference type="EMBL" id="CAJVPS010003461">
    <property type="protein sequence ID" value="CAG8589339.1"/>
    <property type="molecule type" value="Genomic_DNA"/>
</dbReference>
<dbReference type="Proteomes" id="UP000789508">
    <property type="component" value="Unassembled WGS sequence"/>
</dbReference>
<organism evidence="2 3">
    <name type="scientific">Ambispora leptoticha</name>
    <dbReference type="NCBI Taxonomy" id="144679"/>
    <lineage>
        <taxon>Eukaryota</taxon>
        <taxon>Fungi</taxon>
        <taxon>Fungi incertae sedis</taxon>
        <taxon>Mucoromycota</taxon>
        <taxon>Glomeromycotina</taxon>
        <taxon>Glomeromycetes</taxon>
        <taxon>Archaeosporales</taxon>
        <taxon>Ambisporaceae</taxon>
        <taxon>Ambispora</taxon>
    </lineage>
</organism>
<sequence length="623" mass="72882">MSEGHTSYEDNNVNITKEQFTEYQNLINYIVEQDLLNEELLLQSEQLELLSNNDNLEQVLQNLQILVKDRQKLLKAQHVFLQELSQEQQASLREQVNIMQEELSQEQLVFLQENCLKQQEELLQQDTFLQRNNGLQAFLEQQHIQTENQGKLLSRKQQVFLQKQELLLQKQRKSIKRLVYEIDSIITNKNVYVEYILHNLSPNNSLKTNVKDEINNNMETIQNKSTWINNTLGMFGLSDNKLHELKSQNQVLKKQNHELQSQTHQLQSQNQQLQSQIHQLQLQNHQWQSQNDILQRKLEERRQQIKELIKSNEDFKRETTEYQLALGDATNFHLGSQDYNNAGQLSKDIHTLHDNLEKFCGLKKGVDVKEMEVKDFLERFGHSIAGNIRKGNNKILIAALLERHVLEELIIKKVGEYFDAQENNINSEQDDKEQQQSLEIKIVNATEQLIKLLNSISTKRAGTDKISKAVSTKLRQQIYGVLGERGFSNIVINEEEKEHPLIINLRASIIDFMNRYRTIKDEERLLEHKMLVDEIVRQAVRIFFFRLKVQEPTAHWKFFEKDTRVNTIMMDASWDENELNDLCVDVCAFPIIGSNLCDAEKADDNLKVIFPARIITASAHKSH</sequence>
<dbReference type="AlphaFoldDB" id="A0A9N9C7N0"/>
<proteinExistence type="predicted"/>
<name>A0A9N9C7N0_9GLOM</name>
<accession>A0A9N9C7N0</accession>
<protein>
    <submittedName>
        <fullName evidence="2">11566_t:CDS:1</fullName>
    </submittedName>
</protein>
<feature type="coiled-coil region" evidence="1">
    <location>
        <begin position="242"/>
        <end position="318"/>
    </location>
</feature>
<keyword evidence="1" id="KW-0175">Coiled coil</keyword>